<dbReference type="Proteomes" id="UP000887579">
    <property type="component" value="Unplaced"/>
</dbReference>
<reference evidence="2" key="1">
    <citation type="submission" date="2022-11" db="UniProtKB">
        <authorList>
            <consortium name="WormBaseParasite"/>
        </authorList>
    </citation>
    <scope>IDENTIFICATION</scope>
</reference>
<organism evidence="1 2">
    <name type="scientific">Panagrolaimus sp. ES5</name>
    <dbReference type="NCBI Taxonomy" id="591445"/>
    <lineage>
        <taxon>Eukaryota</taxon>
        <taxon>Metazoa</taxon>
        <taxon>Ecdysozoa</taxon>
        <taxon>Nematoda</taxon>
        <taxon>Chromadorea</taxon>
        <taxon>Rhabditida</taxon>
        <taxon>Tylenchina</taxon>
        <taxon>Panagrolaimomorpha</taxon>
        <taxon>Panagrolaimoidea</taxon>
        <taxon>Panagrolaimidae</taxon>
        <taxon>Panagrolaimus</taxon>
    </lineage>
</organism>
<dbReference type="WBParaSite" id="ES5_v2.g19161.t1">
    <property type="protein sequence ID" value="ES5_v2.g19161.t1"/>
    <property type="gene ID" value="ES5_v2.g19161"/>
</dbReference>
<accession>A0AC34FQW8</accession>
<sequence>MKFYCFLLIFVLTFILTHVFAVECPSSDMPYFEIECPACTFYICGEKNGAGCPDDFFRDCSTFKDAIKFIDNKNYLYLNYFDGSVTYVSGCEHELDGQPCIQDKTENFAKEIEKYKGDGILWNDSNCQNSAGKLIGIIVIGWIFYYF</sequence>
<name>A0AC34FQW8_9BILA</name>
<protein>
    <submittedName>
        <fullName evidence="2">Uncharacterized protein</fullName>
    </submittedName>
</protein>
<evidence type="ECO:0000313" key="1">
    <source>
        <dbReference type="Proteomes" id="UP000887579"/>
    </source>
</evidence>
<evidence type="ECO:0000313" key="2">
    <source>
        <dbReference type="WBParaSite" id="ES5_v2.g19161.t1"/>
    </source>
</evidence>
<proteinExistence type="predicted"/>